<gene>
    <name evidence="13" type="ORF">B9O19_00114</name>
</gene>
<dbReference type="InterPro" id="IPR001645">
    <property type="entry name" value="Folylpolyglutamate_synth"/>
</dbReference>
<dbReference type="GO" id="GO:0008841">
    <property type="term" value="F:dihydrofolate synthase activity"/>
    <property type="evidence" value="ECO:0007669"/>
    <property type="project" value="TreeGrafter"/>
</dbReference>
<dbReference type="InterPro" id="IPR018109">
    <property type="entry name" value="Folylpolyglutamate_synth_CS"/>
</dbReference>
<feature type="domain" description="Mur ligase central" evidence="12">
    <location>
        <begin position="44"/>
        <end position="256"/>
    </location>
</feature>
<dbReference type="InterPro" id="IPR036615">
    <property type="entry name" value="Mur_ligase_C_dom_sf"/>
</dbReference>
<dbReference type="GO" id="GO:0005524">
    <property type="term" value="F:ATP binding"/>
    <property type="evidence" value="ECO:0007669"/>
    <property type="project" value="UniProtKB-KW"/>
</dbReference>
<dbReference type="PANTHER" id="PTHR11136:SF0">
    <property type="entry name" value="DIHYDROFOLATE SYNTHETASE-RELATED"/>
    <property type="match status" value="1"/>
</dbReference>
<dbReference type="PROSITE" id="PS01012">
    <property type="entry name" value="FOLYLPOLYGLU_SYNT_2"/>
    <property type="match status" value="1"/>
</dbReference>
<evidence type="ECO:0000256" key="8">
    <source>
        <dbReference type="ARBA" id="ARBA00030592"/>
    </source>
</evidence>
<comment type="similarity">
    <text evidence="1 10">Belongs to the folylpolyglutamate synthase family.</text>
</comment>
<evidence type="ECO:0000256" key="4">
    <source>
        <dbReference type="ARBA" id="ARBA00022723"/>
    </source>
</evidence>
<proteinExistence type="inferred from homology"/>
<evidence type="ECO:0000256" key="5">
    <source>
        <dbReference type="ARBA" id="ARBA00022741"/>
    </source>
</evidence>
<evidence type="ECO:0000256" key="3">
    <source>
        <dbReference type="ARBA" id="ARBA00022598"/>
    </source>
</evidence>
<protein>
    <recommendedName>
        <fullName evidence="2">tetrahydrofolate synthase</fullName>
        <ecNumber evidence="2">6.3.2.17</ecNumber>
    </recommendedName>
    <alternativeName>
        <fullName evidence="8">Tetrahydrofolylpolyglutamate synthase</fullName>
    </alternativeName>
</protein>
<dbReference type="EMBL" id="CP020991">
    <property type="protein sequence ID" value="AUO18299.1"/>
    <property type="molecule type" value="Genomic_DNA"/>
</dbReference>
<evidence type="ECO:0000313" key="13">
    <source>
        <dbReference type="EMBL" id="AUO18299.1"/>
    </source>
</evidence>
<name>A0A2K9P0D6_9FIRM</name>
<dbReference type="Gene3D" id="3.40.1190.10">
    <property type="entry name" value="Mur-like, catalytic domain"/>
    <property type="match status" value="1"/>
</dbReference>
<keyword evidence="5 10" id="KW-0547">Nucleotide-binding</keyword>
<dbReference type="SUPFAM" id="SSF53623">
    <property type="entry name" value="MurD-like peptide ligases, catalytic domain"/>
    <property type="match status" value="1"/>
</dbReference>
<dbReference type="NCBIfam" id="TIGR01499">
    <property type="entry name" value="folC"/>
    <property type="match status" value="1"/>
</dbReference>
<dbReference type="Gene3D" id="3.90.190.20">
    <property type="entry name" value="Mur ligase, C-terminal domain"/>
    <property type="match status" value="1"/>
</dbReference>
<dbReference type="InterPro" id="IPR036565">
    <property type="entry name" value="Mur-like_cat_sf"/>
</dbReference>
<dbReference type="SUPFAM" id="SSF53244">
    <property type="entry name" value="MurD-like peptide ligases, peptide-binding domain"/>
    <property type="match status" value="1"/>
</dbReference>
<evidence type="ECO:0000256" key="6">
    <source>
        <dbReference type="ARBA" id="ARBA00022840"/>
    </source>
</evidence>
<dbReference type="GO" id="GO:0004326">
    <property type="term" value="F:tetrahydrofolylpolyglutamate synthase activity"/>
    <property type="evidence" value="ECO:0007669"/>
    <property type="project" value="UniProtKB-EC"/>
</dbReference>
<dbReference type="Pfam" id="PF02875">
    <property type="entry name" value="Mur_ligase_C"/>
    <property type="match status" value="1"/>
</dbReference>
<evidence type="ECO:0000259" key="11">
    <source>
        <dbReference type="Pfam" id="PF02875"/>
    </source>
</evidence>
<sequence length="420" mass="47061">MNYKETLEYIHSIPKFNRILGNALLEKLLNKMGNPQDNLKFIHIGGTNGKGSTCTMVSQILTEAGYKTGLFTSPFLKFFNERIKINGVPISNSDLADIASYVKKITEKYDAFVSEFAFDTAVAFEYFNRQNCDFVILEVGLGGKLDATNIIKNPLVVGFTAIGLDHCQYLGNTIDEISKEKAGIIKKNSDVVLYPIQESKVFDNIRLICQEKNSNLIIPELPTLPEPYKNSFEYKGTRYDLTLNGRFQTYNAVTAIEIINSLLNQGYAISSDCITNGLKHANIEGRFEFIAPNIIVDGAHNPQAINSFLKSLKSLNKKIHFLVAFMSDKDYESIINLISDYAISEKSKITATEINMPRCLDSGTIKNIFMKNNIVSDINSNPISAFNEVVKILHKDELLCVIGSLFLAGEIKKYYEEKNS</sequence>
<dbReference type="InterPro" id="IPR013221">
    <property type="entry name" value="Mur_ligase_cen"/>
</dbReference>
<dbReference type="KEGG" id="mpec:B9O19_00114"/>
<dbReference type="EC" id="6.3.2.17" evidence="2"/>
<dbReference type="RefSeq" id="WP_102364650.1">
    <property type="nucleotide sequence ID" value="NZ_CP020991.1"/>
</dbReference>
<evidence type="ECO:0000313" key="14">
    <source>
        <dbReference type="Proteomes" id="UP000235589"/>
    </source>
</evidence>
<keyword evidence="6 10" id="KW-0067">ATP-binding</keyword>
<keyword evidence="3 10" id="KW-0436">Ligase</keyword>
<evidence type="ECO:0000256" key="9">
    <source>
        <dbReference type="ARBA" id="ARBA00047493"/>
    </source>
</evidence>
<evidence type="ECO:0000256" key="2">
    <source>
        <dbReference type="ARBA" id="ARBA00013025"/>
    </source>
</evidence>
<dbReference type="PANTHER" id="PTHR11136">
    <property type="entry name" value="FOLYLPOLYGLUTAMATE SYNTHASE-RELATED"/>
    <property type="match status" value="1"/>
</dbReference>
<organism evidence="13 14">
    <name type="scientific">Monoglobus pectinilyticus</name>
    <dbReference type="NCBI Taxonomy" id="1981510"/>
    <lineage>
        <taxon>Bacteria</taxon>
        <taxon>Bacillati</taxon>
        <taxon>Bacillota</taxon>
        <taxon>Clostridia</taxon>
        <taxon>Monoglobales</taxon>
        <taxon>Monoglobaceae</taxon>
        <taxon>Monoglobus</taxon>
    </lineage>
</organism>
<dbReference type="PROSITE" id="PS01011">
    <property type="entry name" value="FOLYLPOLYGLU_SYNT_1"/>
    <property type="match status" value="1"/>
</dbReference>
<dbReference type="GO" id="GO:0005737">
    <property type="term" value="C:cytoplasm"/>
    <property type="evidence" value="ECO:0007669"/>
    <property type="project" value="TreeGrafter"/>
</dbReference>
<dbReference type="PIRSF" id="PIRSF001563">
    <property type="entry name" value="Folylpolyglu_synth"/>
    <property type="match status" value="1"/>
</dbReference>
<accession>A0A2K9P0D6</accession>
<evidence type="ECO:0000256" key="7">
    <source>
        <dbReference type="ARBA" id="ARBA00022842"/>
    </source>
</evidence>
<dbReference type="OrthoDB" id="9809356at2"/>
<evidence type="ECO:0000256" key="10">
    <source>
        <dbReference type="PIRNR" id="PIRNR001563"/>
    </source>
</evidence>
<dbReference type="GeneID" id="98061547"/>
<keyword evidence="4" id="KW-0479">Metal-binding</keyword>
<comment type="catalytic activity">
    <reaction evidence="9">
        <text>(6S)-5,6,7,8-tetrahydrofolyl-(gamma-L-Glu)(n) + L-glutamate + ATP = (6S)-5,6,7,8-tetrahydrofolyl-(gamma-L-Glu)(n+1) + ADP + phosphate + H(+)</text>
        <dbReference type="Rhea" id="RHEA:10580"/>
        <dbReference type="Rhea" id="RHEA-COMP:14738"/>
        <dbReference type="Rhea" id="RHEA-COMP:14740"/>
        <dbReference type="ChEBI" id="CHEBI:15378"/>
        <dbReference type="ChEBI" id="CHEBI:29985"/>
        <dbReference type="ChEBI" id="CHEBI:30616"/>
        <dbReference type="ChEBI" id="CHEBI:43474"/>
        <dbReference type="ChEBI" id="CHEBI:141005"/>
        <dbReference type="ChEBI" id="CHEBI:456216"/>
        <dbReference type="EC" id="6.3.2.17"/>
    </reaction>
</comment>
<reference evidence="13 14" key="1">
    <citation type="submission" date="2017-04" db="EMBL/GenBank/DDBJ databases">
        <title>Monoglobus pectinilyticus 14 draft genome.</title>
        <authorList>
            <person name="Kim C."/>
            <person name="Rosendale D.I."/>
            <person name="Kelly W.J."/>
            <person name="Tannock G.W."/>
            <person name="Patchett M.L."/>
            <person name="Jordens J.Z."/>
        </authorList>
    </citation>
    <scope>NUCLEOTIDE SEQUENCE [LARGE SCALE GENOMIC DNA]</scope>
    <source>
        <strain evidence="13 14">14</strain>
    </source>
</reference>
<feature type="domain" description="Mur ligase C-terminal" evidence="11">
    <location>
        <begin position="285"/>
        <end position="404"/>
    </location>
</feature>
<dbReference type="GO" id="GO:0046872">
    <property type="term" value="F:metal ion binding"/>
    <property type="evidence" value="ECO:0007669"/>
    <property type="project" value="UniProtKB-KW"/>
</dbReference>
<keyword evidence="14" id="KW-1185">Reference proteome</keyword>
<dbReference type="Pfam" id="PF08245">
    <property type="entry name" value="Mur_ligase_M"/>
    <property type="match status" value="1"/>
</dbReference>
<dbReference type="InterPro" id="IPR004101">
    <property type="entry name" value="Mur_ligase_C"/>
</dbReference>
<evidence type="ECO:0000256" key="1">
    <source>
        <dbReference type="ARBA" id="ARBA00008276"/>
    </source>
</evidence>
<dbReference type="AlphaFoldDB" id="A0A2K9P0D6"/>
<keyword evidence="7" id="KW-0460">Magnesium</keyword>
<evidence type="ECO:0000259" key="12">
    <source>
        <dbReference type="Pfam" id="PF08245"/>
    </source>
</evidence>
<dbReference type="Proteomes" id="UP000235589">
    <property type="component" value="Chromosome"/>
</dbReference>